<keyword evidence="3" id="KW-1185">Reference proteome</keyword>
<organism evidence="2 3">
    <name type="scientific">Chlamydia muridarum (strain MoPn / Nigg)</name>
    <dbReference type="NCBI Taxonomy" id="243161"/>
    <lineage>
        <taxon>Bacteria</taxon>
        <taxon>Pseudomonadati</taxon>
        <taxon>Chlamydiota</taxon>
        <taxon>Chlamydiia</taxon>
        <taxon>Chlamydiales</taxon>
        <taxon>Chlamydiaceae</taxon>
        <taxon>Chlamydia/Chlamydophila group</taxon>
        <taxon>Chlamydia</taxon>
    </lineage>
</organism>
<evidence type="ECO:0000313" key="3">
    <source>
        <dbReference type="Proteomes" id="UP000000800"/>
    </source>
</evidence>
<dbReference type="EMBL" id="AE002160">
    <property type="protein sequence ID" value="AAF39433.1"/>
    <property type="molecule type" value="Genomic_DNA"/>
</dbReference>
<dbReference type="HOGENOM" id="CLU_2932846_0_0_0"/>
<proteinExistence type="predicted"/>
<dbReference type="KEGG" id="cmu:TC_0601"/>
<reference evidence="2 3" key="1">
    <citation type="journal article" date="2000" name="Nucleic Acids Res.">
        <title>Genome sequences of Chlamydia trachomatis MoPn and Chlamydia pneumoniae AR39.</title>
        <authorList>
            <person name="Read T.D."/>
            <person name="Brunham R.C."/>
            <person name="Shen C."/>
            <person name="Gill S.R."/>
            <person name="Heidelberg J.F."/>
            <person name="White O."/>
            <person name="Hickey E.K."/>
            <person name="Peterson J.D."/>
            <person name="Utterback T.R."/>
            <person name="Berry K.J."/>
            <person name="Bass S."/>
            <person name="Linher K.D."/>
            <person name="Weidman J.F."/>
            <person name="Khouri H.M."/>
            <person name="Craven B."/>
            <person name="Bowman C."/>
            <person name="Dodson R.J."/>
            <person name="Gwinn M.L."/>
            <person name="Nelson W.C."/>
            <person name="DeBoy R.T."/>
            <person name="Kolonay J.F."/>
            <person name="McClarty G."/>
            <person name="Salzberg S.L."/>
            <person name="Eisen J.A."/>
            <person name="Fraser C.M."/>
        </authorList>
    </citation>
    <scope>NUCLEOTIDE SEQUENCE [LARGE SCALE GENOMIC DNA]</scope>
    <source>
        <strain evidence="3">MoPn / Nigg</strain>
    </source>
</reference>
<accession>Q9PK69</accession>
<feature type="transmembrane region" description="Helical" evidence="1">
    <location>
        <begin position="12"/>
        <end position="37"/>
    </location>
</feature>
<dbReference type="Proteomes" id="UP000000800">
    <property type="component" value="Chromosome"/>
</dbReference>
<evidence type="ECO:0000256" key="1">
    <source>
        <dbReference type="SAM" id="Phobius"/>
    </source>
</evidence>
<dbReference type="PROSITE" id="PS51257">
    <property type="entry name" value="PROKAR_LIPOPROTEIN"/>
    <property type="match status" value="1"/>
</dbReference>
<protein>
    <recommendedName>
        <fullName evidence="4">Lipoprotein</fullName>
    </recommendedName>
</protein>
<sequence length="60" mass="6678">MNSLGFRNIFAFIQWPSLWLVGCVCSQIISSNVAIFLQSMHTISMRSVVIIYGKKVIDGG</sequence>
<gene>
    <name evidence="2" type="ordered locus">TC_0601</name>
</gene>
<keyword evidence="1" id="KW-0812">Transmembrane</keyword>
<name>Q9PK69_CHLMU</name>
<keyword evidence="1" id="KW-1133">Transmembrane helix</keyword>
<dbReference type="AlphaFoldDB" id="Q9PK69"/>
<keyword evidence="1" id="KW-0472">Membrane</keyword>
<evidence type="ECO:0008006" key="4">
    <source>
        <dbReference type="Google" id="ProtNLM"/>
    </source>
</evidence>
<dbReference type="PIR" id="C81686">
    <property type="entry name" value="C81686"/>
</dbReference>
<evidence type="ECO:0000313" key="2">
    <source>
        <dbReference type="EMBL" id="AAF39433.1"/>
    </source>
</evidence>